<name>A0AA91ZUV8_9BACI</name>
<feature type="transmembrane region" description="Helical" evidence="1">
    <location>
        <begin position="85"/>
        <end position="104"/>
    </location>
</feature>
<evidence type="ECO:0000313" key="3">
    <source>
        <dbReference type="Proteomes" id="UP000221020"/>
    </source>
</evidence>
<proteinExistence type="predicted"/>
<feature type="transmembrane region" description="Helical" evidence="1">
    <location>
        <begin position="12"/>
        <end position="34"/>
    </location>
</feature>
<sequence length="236" mass="28132">MKKKTDNENVGVNVIRIIVFSMILSIVGLALFMSNKISYMHSLSPIVYDLEREASAAVLALIYVLWVMLYLLSVVLPKRKCIRRVLFIIFSTSFGIIYLLFFFYSSISNTEIIEDPFWGSAKRASWGEIKKVEVYDAYKDAKSNRLGFKFVFYTNANEKIEVKCIEDNWSEEQRKMKEIEERIKREGISITYNPIFKIKDQFQMFLEKHYNKREVEQIREFLQERNMQVKWFDERD</sequence>
<evidence type="ECO:0000313" key="2">
    <source>
        <dbReference type="EMBL" id="PED84401.1"/>
    </source>
</evidence>
<keyword evidence="1" id="KW-0812">Transmembrane</keyword>
<comment type="caution">
    <text evidence="2">The sequence shown here is derived from an EMBL/GenBank/DDBJ whole genome shotgun (WGS) entry which is preliminary data.</text>
</comment>
<dbReference type="Proteomes" id="UP000221020">
    <property type="component" value="Unassembled WGS sequence"/>
</dbReference>
<organism evidence="2 3">
    <name type="scientific">Bacillus pseudomycoides</name>
    <dbReference type="NCBI Taxonomy" id="64104"/>
    <lineage>
        <taxon>Bacteria</taxon>
        <taxon>Bacillati</taxon>
        <taxon>Bacillota</taxon>
        <taxon>Bacilli</taxon>
        <taxon>Bacillales</taxon>
        <taxon>Bacillaceae</taxon>
        <taxon>Bacillus</taxon>
        <taxon>Bacillus cereus group</taxon>
    </lineage>
</organism>
<dbReference type="RefSeq" id="WP_097895984.1">
    <property type="nucleotide sequence ID" value="NZ_NVOR01000006.1"/>
</dbReference>
<keyword evidence="1" id="KW-1133">Transmembrane helix</keyword>
<keyword evidence="1" id="KW-0472">Membrane</keyword>
<evidence type="ECO:0000256" key="1">
    <source>
        <dbReference type="SAM" id="Phobius"/>
    </source>
</evidence>
<feature type="transmembrane region" description="Helical" evidence="1">
    <location>
        <begin position="54"/>
        <end position="73"/>
    </location>
</feature>
<reference evidence="2 3" key="1">
    <citation type="submission" date="2017-09" db="EMBL/GenBank/DDBJ databases">
        <title>Large-scale bioinformatics analysis of Bacillus genomes uncovers conserved roles of natural products in bacterial physiology.</title>
        <authorList>
            <consortium name="Agbiome Team Llc"/>
            <person name="Bleich R.M."/>
            <person name="Grubbs K.J."/>
            <person name="Santa Maria K.C."/>
            <person name="Allen S.E."/>
            <person name="Farag S."/>
            <person name="Shank E.A."/>
            <person name="Bowers A."/>
        </authorList>
    </citation>
    <scope>NUCLEOTIDE SEQUENCE [LARGE SCALE GENOMIC DNA]</scope>
    <source>
        <strain evidence="2 3">AFS092012</strain>
    </source>
</reference>
<dbReference type="EMBL" id="NVOR01000006">
    <property type="protein sequence ID" value="PED84401.1"/>
    <property type="molecule type" value="Genomic_DNA"/>
</dbReference>
<accession>A0AA91ZUV8</accession>
<gene>
    <name evidence="2" type="ORF">CON65_01055</name>
</gene>
<protein>
    <submittedName>
        <fullName evidence="2">Uncharacterized protein</fullName>
    </submittedName>
</protein>
<dbReference type="AlphaFoldDB" id="A0AA91ZUV8"/>